<accession>A0A0C1R2T2</accession>
<dbReference type="STRING" id="29341.RSJ17_07390"/>
<name>A0A0C1R2T2_9CLOT</name>
<reference evidence="1 2" key="1">
    <citation type="journal article" date="2015" name="Infect. Genet. Evol.">
        <title>Genomic sequences of six botulinum neurotoxin-producing strains representing three clostridial species illustrate the mobility and diversity of botulinum neurotoxin genes.</title>
        <authorList>
            <person name="Smith T.J."/>
            <person name="Hill K.K."/>
            <person name="Xie G."/>
            <person name="Foley B.T."/>
            <person name="Williamson C.H."/>
            <person name="Foster J.T."/>
            <person name="Johnson S.L."/>
            <person name="Chertkov O."/>
            <person name="Teshima H."/>
            <person name="Gibbons H.S."/>
            <person name="Johnsky L.A."/>
            <person name="Karavis M.A."/>
            <person name="Smith L.A."/>
        </authorList>
    </citation>
    <scope>NUCLEOTIDE SEQUENCE [LARGE SCALE GENOMIC DNA]</scope>
    <source>
        <strain evidence="1 2">CDC 2741</strain>
    </source>
</reference>
<keyword evidence="2" id="KW-1185">Reference proteome</keyword>
<protein>
    <submittedName>
        <fullName evidence="1">Uncharacterized protein</fullName>
    </submittedName>
</protein>
<organism evidence="1 2">
    <name type="scientific">Clostridium argentinense CDC 2741</name>
    <dbReference type="NCBI Taxonomy" id="1418104"/>
    <lineage>
        <taxon>Bacteria</taxon>
        <taxon>Bacillati</taxon>
        <taxon>Bacillota</taxon>
        <taxon>Clostridia</taxon>
        <taxon>Eubacteriales</taxon>
        <taxon>Clostridiaceae</taxon>
        <taxon>Clostridium</taxon>
    </lineage>
</organism>
<evidence type="ECO:0000313" key="1">
    <source>
        <dbReference type="EMBL" id="KIE44751.1"/>
    </source>
</evidence>
<dbReference type="Proteomes" id="UP000031366">
    <property type="component" value="Unassembled WGS sequence"/>
</dbReference>
<proteinExistence type="predicted"/>
<evidence type="ECO:0000313" key="2">
    <source>
        <dbReference type="Proteomes" id="UP000031366"/>
    </source>
</evidence>
<dbReference type="AlphaFoldDB" id="A0A0C1R2T2"/>
<gene>
    <name evidence="1" type="ORF">U732_919</name>
</gene>
<dbReference type="RefSeq" id="WP_039637090.1">
    <property type="nucleotide sequence ID" value="NZ_AYSO01000020.1"/>
</dbReference>
<dbReference type="EMBL" id="AYSO01000020">
    <property type="protein sequence ID" value="KIE44751.1"/>
    <property type="molecule type" value="Genomic_DNA"/>
</dbReference>
<comment type="caution">
    <text evidence="1">The sequence shown here is derived from an EMBL/GenBank/DDBJ whole genome shotgun (WGS) entry which is preliminary data.</text>
</comment>
<sequence>MYKIRYFILEVVNIIENEDGTVETVTELREHYYECRDAELEQWYNYIKETYGDYGEVTYEWSEYEPTAEELEKEELTAEIKTLKEQLLEVQNYVINKEYNNLLENGGMKDVI</sequence>